<feature type="transmembrane region" description="Helical" evidence="1">
    <location>
        <begin position="404"/>
        <end position="427"/>
    </location>
</feature>
<evidence type="ECO:0000256" key="1">
    <source>
        <dbReference type="SAM" id="Phobius"/>
    </source>
</evidence>
<feature type="transmembrane region" description="Helical" evidence="1">
    <location>
        <begin position="265"/>
        <end position="284"/>
    </location>
</feature>
<organism evidence="2 3">
    <name type="scientific">Shewanella denitrificans (strain OS217 / ATCC BAA-1090 / DSM 15013)</name>
    <dbReference type="NCBI Taxonomy" id="318161"/>
    <lineage>
        <taxon>Bacteria</taxon>
        <taxon>Pseudomonadati</taxon>
        <taxon>Pseudomonadota</taxon>
        <taxon>Gammaproteobacteria</taxon>
        <taxon>Alteromonadales</taxon>
        <taxon>Shewanellaceae</taxon>
        <taxon>Shewanella</taxon>
    </lineage>
</organism>
<feature type="transmembrane region" description="Helical" evidence="1">
    <location>
        <begin position="31"/>
        <end position="51"/>
    </location>
</feature>
<keyword evidence="1" id="KW-0472">Membrane</keyword>
<dbReference type="Proteomes" id="UP000001982">
    <property type="component" value="Chromosome"/>
</dbReference>
<dbReference type="HOGENOM" id="CLU_637592_0_0_6"/>
<dbReference type="RefSeq" id="WP_011494537.1">
    <property type="nucleotide sequence ID" value="NC_007954.1"/>
</dbReference>
<feature type="transmembrane region" description="Helical" evidence="1">
    <location>
        <begin position="176"/>
        <end position="194"/>
    </location>
</feature>
<keyword evidence="3" id="KW-1185">Reference proteome</keyword>
<feature type="transmembrane region" description="Helical" evidence="1">
    <location>
        <begin position="57"/>
        <end position="77"/>
    </location>
</feature>
<dbReference type="OrthoDB" id="6281851at2"/>
<proteinExistence type="predicted"/>
<accession>Q12T58</accession>
<dbReference type="KEGG" id="sdn:Sden_0071"/>
<feature type="transmembrane region" description="Helical" evidence="1">
    <location>
        <begin position="319"/>
        <end position="337"/>
    </location>
</feature>
<feature type="transmembrane region" description="Helical" evidence="1">
    <location>
        <begin position="343"/>
        <end position="364"/>
    </location>
</feature>
<dbReference type="EMBL" id="CP000302">
    <property type="protein sequence ID" value="ABE53368.1"/>
    <property type="molecule type" value="Genomic_DNA"/>
</dbReference>
<feature type="transmembrane region" description="Helical" evidence="1">
    <location>
        <begin position="98"/>
        <end position="120"/>
    </location>
</feature>
<keyword evidence="1" id="KW-0812">Transmembrane</keyword>
<sequence length="438" mass="48080">MNSLSHLATSAPKRNLLQGLWQFWFKDLGSVSFLVTGLLSLPVALAIGLSLEGEKALQVAALMLNMGIVSTSCAIAWQGLRLQASEWAVLVPHYREHIFSQMALIGFSFLGLGLACIYLLDAWQLLASLSLMLAASGTFIALCQKRPNAFNLSILLYLSGIVATDIAAFIPSTLLMVFNVLAGVYLCLSVKGIAWHADAKSVYLNSTETGWMWLPSFAQGKVTQAIQKFFMPINFFIGPMFLMPLVLIPLTFLGLHWFGDADPQHSSLFVFIYLNSILCILLHWSRIMRWQGMQTLYLLPIFHGWQGFAQLMYRSQLKLLMLICVTFALVTAVTHSAQASLAAWLTPNLVNVSLCALSLGLGSLCRTVRQIALVFIGIAFGVVLISVCLKEFGYLLSTSVDTVFYGYSYTLVASGIFSLLGLALLSWGSASFARVKIT</sequence>
<dbReference type="eggNOG" id="ENOG5032YFA">
    <property type="taxonomic scope" value="Bacteria"/>
</dbReference>
<evidence type="ECO:0000313" key="3">
    <source>
        <dbReference type="Proteomes" id="UP000001982"/>
    </source>
</evidence>
<reference evidence="2 3" key="1">
    <citation type="submission" date="2006-03" db="EMBL/GenBank/DDBJ databases">
        <title>Complete sequence of Shewanella denitrificans OS217.</title>
        <authorList>
            <consortium name="US DOE Joint Genome Institute"/>
            <person name="Copeland A."/>
            <person name="Lucas S."/>
            <person name="Lapidus A."/>
            <person name="Barry K."/>
            <person name="Detter J.C."/>
            <person name="Glavina del Rio T."/>
            <person name="Hammon N."/>
            <person name="Israni S."/>
            <person name="Dalin E."/>
            <person name="Tice H."/>
            <person name="Pitluck S."/>
            <person name="Brettin T."/>
            <person name="Bruce D."/>
            <person name="Han C."/>
            <person name="Tapia R."/>
            <person name="Gilna P."/>
            <person name="Kiss H."/>
            <person name="Schmutz J."/>
            <person name="Larimer F."/>
            <person name="Land M."/>
            <person name="Hauser L."/>
            <person name="Kyrpides N."/>
            <person name="Lykidis A."/>
            <person name="Richardson P."/>
        </authorList>
    </citation>
    <scope>NUCLEOTIDE SEQUENCE [LARGE SCALE GENOMIC DNA]</scope>
    <source>
        <strain evidence="3">OS217 / ATCC BAA-1090 / DSM 15013</strain>
    </source>
</reference>
<protein>
    <submittedName>
        <fullName evidence="2">Uncharacterized protein</fullName>
    </submittedName>
</protein>
<feature type="transmembrane region" description="Helical" evidence="1">
    <location>
        <begin position="126"/>
        <end position="143"/>
    </location>
</feature>
<feature type="transmembrane region" description="Helical" evidence="1">
    <location>
        <begin position="235"/>
        <end position="259"/>
    </location>
</feature>
<keyword evidence="1" id="KW-1133">Transmembrane helix</keyword>
<dbReference type="STRING" id="318161.Sden_0071"/>
<feature type="transmembrane region" description="Helical" evidence="1">
    <location>
        <begin position="371"/>
        <end position="392"/>
    </location>
</feature>
<name>Q12T58_SHEDO</name>
<evidence type="ECO:0000313" key="2">
    <source>
        <dbReference type="EMBL" id="ABE53368.1"/>
    </source>
</evidence>
<gene>
    <name evidence="2" type="ordered locus">Sden_0071</name>
</gene>
<dbReference type="AlphaFoldDB" id="Q12T58"/>